<dbReference type="Pfam" id="PF13704">
    <property type="entry name" value="Glyco_tranf_2_4"/>
    <property type="match status" value="1"/>
</dbReference>
<evidence type="ECO:0000313" key="1">
    <source>
        <dbReference type="EMBL" id="GEN62472.1"/>
    </source>
</evidence>
<proteinExistence type="predicted"/>
<dbReference type="OrthoDB" id="565316at2"/>
<dbReference type="AlphaFoldDB" id="A0A511XHQ0"/>
<sequence>MAGISEAFIKKSIDDYSRLRSGNFWTINDTVMIDGLRRACFFMIVRDSADTITLNLEHHFRLGFRRFFILDNNSTDGTGDLILAFRKNYPEAGVFYMTDFQIPFFQAGKMAALTAFAEAYLSHDPTPPDWLFFVDADEFITCCTKDGERAAQAFNMILADPGNKVLVLNWAHAALYSEESRSVTTFGATLGVTPCVVSPTIGIHVTKIACRAGCGLLPNDGNHFVSSVPLPEDCLQSMTAIGFMMLHFPMRSVVQIKQKIDQGVAALNATDLHETIGAHWRHYHRLYTTHGEHVLNEILMEHVGKCL</sequence>
<dbReference type="EMBL" id="BJYG01000006">
    <property type="protein sequence ID" value="GEN62472.1"/>
    <property type="molecule type" value="Genomic_DNA"/>
</dbReference>
<evidence type="ECO:0008006" key="3">
    <source>
        <dbReference type="Google" id="ProtNLM"/>
    </source>
</evidence>
<comment type="caution">
    <text evidence="1">The sequence shown here is derived from an EMBL/GenBank/DDBJ whole genome shotgun (WGS) entry which is preliminary data.</text>
</comment>
<reference evidence="1 2" key="1">
    <citation type="submission" date="2019-07" db="EMBL/GenBank/DDBJ databases">
        <title>Whole genome shotgun sequence of Acetobacter oeni NBRC 105207.</title>
        <authorList>
            <person name="Hosoyama A."/>
            <person name="Uohara A."/>
            <person name="Ohji S."/>
            <person name="Ichikawa N."/>
        </authorList>
    </citation>
    <scope>NUCLEOTIDE SEQUENCE [LARGE SCALE GENOMIC DNA]</scope>
    <source>
        <strain evidence="1 2">NBRC 105207</strain>
    </source>
</reference>
<accession>A0A511XHQ0</accession>
<protein>
    <recommendedName>
        <fullName evidence="3">Glycosyl transferase family 2</fullName>
    </recommendedName>
</protein>
<evidence type="ECO:0000313" key="2">
    <source>
        <dbReference type="Proteomes" id="UP000321746"/>
    </source>
</evidence>
<dbReference type="Proteomes" id="UP000321746">
    <property type="component" value="Unassembled WGS sequence"/>
</dbReference>
<keyword evidence="2" id="KW-1185">Reference proteome</keyword>
<gene>
    <name evidence="1" type="ORF">AOE01nite_06960</name>
</gene>
<name>A0A511XHQ0_9PROT</name>
<dbReference type="SUPFAM" id="SSF53448">
    <property type="entry name" value="Nucleotide-diphospho-sugar transferases"/>
    <property type="match status" value="1"/>
</dbReference>
<dbReference type="InterPro" id="IPR029044">
    <property type="entry name" value="Nucleotide-diphossugar_trans"/>
</dbReference>
<dbReference type="RefSeq" id="WP_146886093.1">
    <property type="nucleotide sequence ID" value="NZ_BJYG01000006.1"/>
</dbReference>
<organism evidence="1 2">
    <name type="scientific">Acetobacter oeni</name>
    <dbReference type="NCBI Taxonomy" id="304077"/>
    <lineage>
        <taxon>Bacteria</taxon>
        <taxon>Pseudomonadati</taxon>
        <taxon>Pseudomonadota</taxon>
        <taxon>Alphaproteobacteria</taxon>
        <taxon>Acetobacterales</taxon>
        <taxon>Acetobacteraceae</taxon>
        <taxon>Acetobacter</taxon>
    </lineage>
</organism>